<dbReference type="PRINTS" id="PR00036">
    <property type="entry name" value="HTHLACI"/>
</dbReference>
<gene>
    <name evidence="6" type="ORF">Q8A70_21985</name>
</gene>
<protein>
    <submittedName>
        <fullName evidence="6">LacI family DNA-binding transcriptional regulator</fullName>
    </submittedName>
</protein>
<dbReference type="PROSITE" id="PS50932">
    <property type="entry name" value="HTH_LACI_2"/>
    <property type="match status" value="1"/>
</dbReference>
<reference evidence="7" key="1">
    <citation type="submission" date="2023-08" db="EMBL/GenBank/DDBJ databases">
        <title>Rhodospirillaceae gen. nov., a novel taxon isolated from the Yangtze River Yuezi River estuary sludge.</title>
        <authorList>
            <person name="Ruan L."/>
        </authorList>
    </citation>
    <scope>NUCLEOTIDE SEQUENCE [LARGE SCALE GENOMIC DNA]</scope>
    <source>
        <strain evidence="7">R-7</strain>
    </source>
</reference>
<dbReference type="RefSeq" id="WP_379959576.1">
    <property type="nucleotide sequence ID" value="NZ_JAUYVI010000007.1"/>
</dbReference>
<sequence>MKAAAGAEWRKRPTMDDVAKAAGVSKATISRVLSGVPGVCSPATADLVRETAARLGYVVNSVAASLRNRQTFTVGLVIADVSNPFFGGIASGVEASLTGAGYSLILANSGNTVARERDLVRVLVEKQIDGMIVASSASAGDHILAAQERGLAVILVDSEIPSLRADSVVIDNRGAAMMAVQHLVERGHRRIGIVTGPLLAAFDTQRLEGYRAALVAAGLELRDDFVFKEDLLAHGGEKAIEELARLPVRPTALFVANNMMTLGTLVGLKKAGLTVPGDISLIAFDDQEWYSVSQPPITGIVNPAYEMGRTAGDRMLLRLDRGRADLKVERLVLETRLVERESIRKLRRP</sequence>
<dbReference type="PANTHER" id="PTHR30146">
    <property type="entry name" value="LACI-RELATED TRANSCRIPTIONAL REPRESSOR"/>
    <property type="match status" value="1"/>
</dbReference>
<evidence type="ECO:0000313" key="7">
    <source>
        <dbReference type="Proteomes" id="UP001230156"/>
    </source>
</evidence>
<dbReference type="Pfam" id="PF00356">
    <property type="entry name" value="LacI"/>
    <property type="match status" value="1"/>
</dbReference>
<dbReference type="SMART" id="SM00354">
    <property type="entry name" value="HTH_LACI"/>
    <property type="match status" value="1"/>
</dbReference>
<dbReference type="GO" id="GO:0003677">
    <property type="term" value="F:DNA binding"/>
    <property type="evidence" value="ECO:0007669"/>
    <property type="project" value="UniProtKB-KW"/>
</dbReference>
<keyword evidence="3 6" id="KW-0238">DNA-binding</keyword>
<proteinExistence type="predicted"/>
<evidence type="ECO:0000256" key="2">
    <source>
        <dbReference type="ARBA" id="ARBA00023015"/>
    </source>
</evidence>
<evidence type="ECO:0000256" key="4">
    <source>
        <dbReference type="ARBA" id="ARBA00023163"/>
    </source>
</evidence>
<evidence type="ECO:0000256" key="1">
    <source>
        <dbReference type="ARBA" id="ARBA00022491"/>
    </source>
</evidence>
<name>A0ABU0YTQ5_9PROT</name>
<keyword evidence="4" id="KW-0804">Transcription</keyword>
<dbReference type="CDD" id="cd01392">
    <property type="entry name" value="HTH_LacI"/>
    <property type="match status" value="1"/>
</dbReference>
<dbReference type="PANTHER" id="PTHR30146:SF148">
    <property type="entry name" value="HTH-TYPE TRANSCRIPTIONAL REPRESSOR PURR-RELATED"/>
    <property type="match status" value="1"/>
</dbReference>
<organism evidence="6 7">
    <name type="scientific">Dongia sedimenti</name>
    <dbReference type="NCBI Taxonomy" id="3064282"/>
    <lineage>
        <taxon>Bacteria</taxon>
        <taxon>Pseudomonadati</taxon>
        <taxon>Pseudomonadota</taxon>
        <taxon>Alphaproteobacteria</taxon>
        <taxon>Rhodospirillales</taxon>
        <taxon>Dongiaceae</taxon>
        <taxon>Dongia</taxon>
    </lineage>
</organism>
<dbReference type="Gene3D" id="1.10.260.40">
    <property type="entry name" value="lambda repressor-like DNA-binding domains"/>
    <property type="match status" value="1"/>
</dbReference>
<dbReference type="SUPFAM" id="SSF53822">
    <property type="entry name" value="Periplasmic binding protein-like I"/>
    <property type="match status" value="1"/>
</dbReference>
<dbReference type="InterPro" id="IPR000843">
    <property type="entry name" value="HTH_LacI"/>
</dbReference>
<dbReference type="EMBL" id="JAUYVI010000007">
    <property type="protein sequence ID" value="MDQ7250376.1"/>
    <property type="molecule type" value="Genomic_DNA"/>
</dbReference>
<dbReference type="PROSITE" id="PS00356">
    <property type="entry name" value="HTH_LACI_1"/>
    <property type="match status" value="1"/>
</dbReference>
<dbReference type="SUPFAM" id="SSF47413">
    <property type="entry name" value="lambda repressor-like DNA-binding domains"/>
    <property type="match status" value="1"/>
</dbReference>
<accession>A0ABU0YTQ5</accession>
<keyword evidence="2" id="KW-0805">Transcription regulation</keyword>
<keyword evidence="1" id="KW-0678">Repressor</keyword>
<dbReference type="InterPro" id="IPR010982">
    <property type="entry name" value="Lambda_DNA-bd_dom_sf"/>
</dbReference>
<feature type="domain" description="HTH lacI-type" evidence="5">
    <location>
        <begin position="13"/>
        <end position="68"/>
    </location>
</feature>
<dbReference type="Proteomes" id="UP001230156">
    <property type="component" value="Unassembled WGS sequence"/>
</dbReference>
<keyword evidence="7" id="KW-1185">Reference proteome</keyword>
<evidence type="ECO:0000313" key="6">
    <source>
        <dbReference type="EMBL" id="MDQ7250376.1"/>
    </source>
</evidence>
<dbReference type="InterPro" id="IPR028082">
    <property type="entry name" value="Peripla_BP_I"/>
</dbReference>
<dbReference type="InterPro" id="IPR046335">
    <property type="entry name" value="LacI/GalR-like_sensor"/>
</dbReference>
<evidence type="ECO:0000256" key="3">
    <source>
        <dbReference type="ARBA" id="ARBA00023125"/>
    </source>
</evidence>
<comment type="caution">
    <text evidence="6">The sequence shown here is derived from an EMBL/GenBank/DDBJ whole genome shotgun (WGS) entry which is preliminary data.</text>
</comment>
<dbReference type="Pfam" id="PF13377">
    <property type="entry name" value="Peripla_BP_3"/>
    <property type="match status" value="1"/>
</dbReference>
<evidence type="ECO:0000259" key="5">
    <source>
        <dbReference type="PROSITE" id="PS50932"/>
    </source>
</evidence>
<dbReference type="Gene3D" id="3.40.50.2300">
    <property type="match status" value="2"/>
</dbReference>